<dbReference type="AlphaFoldDB" id="A0A4R5DR96"/>
<evidence type="ECO:0000313" key="1">
    <source>
        <dbReference type="EMBL" id="TDE13565.1"/>
    </source>
</evidence>
<comment type="caution">
    <text evidence="1">The sequence shown here is derived from an EMBL/GenBank/DDBJ whole genome shotgun (WGS) entry which is preliminary data.</text>
</comment>
<protein>
    <recommendedName>
        <fullName evidence="3">Winged helix DNA-binding domain-containing protein</fullName>
    </recommendedName>
</protein>
<accession>A0A4R5DR96</accession>
<evidence type="ECO:0000313" key="2">
    <source>
        <dbReference type="Proteomes" id="UP000294739"/>
    </source>
</evidence>
<proteinExistence type="predicted"/>
<dbReference type="InterPro" id="IPR009351">
    <property type="entry name" value="AlkZ-like"/>
</dbReference>
<organism evidence="1 2">
    <name type="scientific">Jiangella asiatica</name>
    <dbReference type="NCBI Taxonomy" id="2530372"/>
    <lineage>
        <taxon>Bacteria</taxon>
        <taxon>Bacillati</taxon>
        <taxon>Actinomycetota</taxon>
        <taxon>Actinomycetes</taxon>
        <taxon>Jiangellales</taxon>
        <taxon>Jiangellaceae</taxon>
        <taxon>Jiangella</taxon>
    </lineage>
</organism>
<keyword evidence="2" id="KW-1185">Reference proteome</keyword>
<dbReference type="Pfam" id="PF06224">
    <property type="entry name" value="AlkZ-like"/>
    <property type="match status" value="1"/>
</dbReference>
<reference evidence="1 2" key="1">
    <citation type="submission" date="2019-03" db="EMBL/GenBank/DDBJ databases">
        <title>Draft genome sequences of novel Actinobacteria.</title>
        <authorList>
            <person name="Sahin N."/>
            <person name="Ay H."/>
            <person name="Saygin H."/>
        </authorList>
    </citation>
    <scope>NUCLEOTIDE SEQUENCE [LARGE SCALE GENOMIC DNA]</scope>
    <source>
        <strain evidence="1 2">5K138</strain>
    </source>
</reference>
<evidence type="ECO:0008006" key="3">
    <source>
        <dbReference type="Google" id="ProtNLM"/>
    </source>
</evidence>
<sequence>MRRPTIRAILATELSHPTPGEETGVMVSRAQVLAYRAAAHGLTPARGADAVLDVGAQDHPTGTTAQLAIELRGAGGDDTVLVHSVRAATHLHRPADLGLLAAALRVDDATDFAKQAIGPFGRDVGDRFGAGTDEVAAAMVDVMSDGHPRTKGELSGAVSPRVAREFVPWCAGCGVHHVQDALFRHATLQAGLTIEVESSRLFRFLPPMGPGPGGMPVDAARAELVRRFVHAAGPVRPADLAVWLSLAPSAAKSWWSLVEDELRPVTVAGHTGWALAADAELLDDPPEPPWLRLLGPYDPLTEVADRELLAPDPGHRRRVWAPAGNPGIVLRDGGLAGTWRRRSTKGRLDITVAPFAGLPSDWVDAVGADAGTIARFFGASDVRLELAS</sequence>
<dbReference type="OrthoDB" id="9148135at2"/>
<dbReference type="Proteomes" id="UP000294739">
    <property type="component" value="Unassembled WGS sequence"/>
</dbReference>
<dbReference type="InParanoid" id="A0A4R5DR96"/>
<dbReference type="EMBL" id="SMKZ01000005">
    <property type="protein sequence ID" value="TDE13565.1"/>
    <property type="molecule type" value="Genomic_DNA"/>
</dbReference>
<gene>
    <name evidence="1" type="ORF">E1269_05930</name>
</gene>
<dbReference type="PANTHER" id="PTHR38479">
    <property type="entry name" value="LMO0824 PROTEIN"/>
    <property type="match status" value="1"/>
</dbReference>
<dbReference type="PANTHER" id="PTHR38479:SF2">
    <property type="entry name" value="WINGED HELIX DNA-BINDING DOMAIN-CONTAINING PROTEIN"/>
    <property type="match status" value="1"/>
</dbReference>
<name>A0A4R5DR96_9ACTN</name>